<dbReference type="AlphaFoldDB" id="A0A6G1GN62"/>
<name>A0A6G1GN62_9PEZI</name>
<evidence type="ECO:0000256" key="1">
    <source>
        <dbReference type="SAM" id="MobiDB-lite"/>
    </source>
</evidence>
<feature type="region of interest" description="Disordered" evidence="1">
    <location>
        <begin position="1"/>
        <end position="27"/>
    </location>
</feature>
<evidence type="ECO:0000313" key="3">
    <source>
        <dbReference type="EMBL" id="KAF1982262.1"/>
    </source>
</evidence>
<feature type="transmembrane region" description="Helical" evidence="2">
    <location>
        <begin position="70"/>
        <end position="92"/>
    </location>
</feature>
<reference evidence="3" key="1">
    <citation type="journal article" date="2020" name="Stud. Mycol.">
        <title>101 Dothideomycetes genomes: a test case for predicting lifestyles and emergence of pathogens.</title>
        <authorList>
            <person name="Haridas S."/>
            <person name="Albert R."/>
            <person name="Binder M."/>
            <person name="Bloem J."/>
            <person name="Labutti K."/>
            <person name="Salamov A."/>
            <person name="Andreopoulos B."/>
            <person name="Baker S."/>
            <person name="Barry K."/>
            <person name="Bills G."/>
            <person name="Bluhm B."/>
            <person name="Cannon C."/>
            <person name="Castanera R."/>
            <person name="Culley D."/>
            <person name="Daum C."/>
            <person name="Ezra D."/>
            <person name="Gonzalez J."/>
            <person name="Henrissat B."/>
            <person name="Kuo A."/>
            <person name="Liang C."/>
            <person name="Lipzen A."/>
            <person name="Lutzoni F."/>
            <person name="Magnuson J."/>
            <person name="Mondo S."/>
            <person name="Nolan M."/>
            <person name="Ohm R."/>
            <person name="Pangilinan J."/>
            <person name="Park H.-J."/>
            <person name="Ramirez L."/>
            <person name="Alfaro M."/>
            <person name="Sun H."/>
            <person name="Tritt A."/>
            <person name="Yoshinaga Y."/>
            <person name="Zwiers L.-H."/>
            <person name="Turgeon B."/>
            <person name="Goodwin S."/>
            <person name="Spatafora J."/>
            <person name="Crous P."/>
            <person name="Grigoriev I."/>
        </authorList>
    </citation>
    <scope>NUCLEOTIDE SEQUENCE</scope>
    <source>
        <strain evidence="3">CBS 113979</strain>
    </source>
</reference>
<organism evidence="3 4">
    <name type="scientific">Aulographum hederae CBS 113979</name>
    <dbReference type="NCBI Taxonomy" id="1176131"/>
    <lineage>
        <taxon>Eukaryota</taxon>
        <taxon>Fungi</taxon>
        <taxon>Dikarya</taxon>
        <taxon>Ascomycota</taxon>
        <taxon>Pezizomycotina</taxon>
        <taxon>Dothideomycetes</taxon>
        <taxon>Pleosporomycetidae</taxon>
        <taxon>Aulographales</taxon>
        <taxon>Aulographaceae</taxon>
    </lineage>
</organism>
<gene>
    <name evidence="3" type="ORF">K402DRAFT_448772</name>
</gene>
<keyword evidence="2" id="KW-0472">Membrane</keyword>
<feature type="compositionally biased region" description="Low complexity" evidence="1">
    <location>
        <begin position="11"/>
        <end position="23"/>
    </location>
</feature>
<accession>A0A6G1GN62</accession>
<evidence type="ECO:0000256" key="2">
    <source>
        <dbReference type="SAM" id="Phobius"/>
    </source>
</evidence>
<dbReference type="OrthoDB" id="5421757at2759"/>
<protein>
    <submittedName>
        <fullName evidence="3">Uncharacterized protein</fullName>
    </submittedName>
</protein>
<proteinExistence type="predicted"/>
<keyword evidence="2" id="KW-1133">Transmembrane helix</keyword>
<evidence type="ECO:0000313" key="4">
    <source>
        <dbReference type="Proteomes" id="UP000800041"/>
    </source>
</evidence>
<sequence>MPKRTTKTSFAPTVKPSTSSTTPKIPPPFTPAPASLTPFLPLLPQKHALYILHTDALPPRHKRNIFLIPILLNGSIALLLLWRLFVILPWYFALISGGLDNSTKDVFGKRLDGRTAGMIVWLILRRAATFALDYVLVTVVGKWPYTFFAAQEPVGNPLAWRWELGCREKEVIVRVSRGWGAAEMLGYDPDAPGTVGKKGEESPWWRTRVLPALDEEVLGRAVGGVGPGKTGYLLMGKDWDVDFRSCVYAHRLVDAGKMDMKEFEGVKVLLWVPTSGKPVLERDGDERDEEEGEWVVWNVYSVSDEERDERQRGDLVRMKTRLERLGKEGLFFRWIEVMQEEGAREGEWGVERQMKLEERVKRLFESEGVDVEELMRGMSGVGGLGVGPGSGSKS</sequence>
<keyword evidence="4" id="KW-1185">Reference proteome</keyword>
<dbReference type="EMBL" id="ML977186">
    <property type="protein sequence ID" value="KAF1982262.1"/>
    <property type="molecule type" value="Genomic_DNA"/>
</dbReference>
<dbReference type="Proteomes" id="UP000800041">
    <property type="component" value="Unassembled WGS sequence"/>
</dbReference>
<keyword evidence="2" id="KW-0812">Transmembrane</keyword>